<name>A0AAN8G1Z4_PATCE</name>
<evidence type="ECO:0000256" key="2">
    <source>
        <dbReference type="PROSITE-ProRule" id="PRU00196"/>
    </source>
</evidence>
<reference evidence="4 5" key="1">
    <citation type="submission" date="2024-01" db="EMBL/GenBank/DDBJ databases">
        <title>The genome of the rayed Mediterranean limpet Patella caerulea (Linnaeus, 1758).</title>
        <authorList>
            <person name="Anh-Thu Weber A."/>
            <person name="Halstead-Nussloch G."/>
        </authorList>
    </citation>
    <scope>NUCLEOTIDE SEQUENCE [LARGE SCALE GENOMIC DNA]</scope>
    <source>
        <strain evidence="4">AATW-2023a</strain>
        <tissue evidence="4">Whole specimen</tissue>
    </source>
</reference>
<dbReference type="PRINTS" id="PR00258">
    <property type="entry name" value="SPERACTRCPTR"/>
</dbReference>
<dbReference type="SUPFAM" id="SSF56487">
    <property type="entry name" value="SRCR-like"/>
    <property type="match status" value="2"/>
</dbReference>
<dbReference type="Gene3D" id="3.10.250.10">
    <property type="entry name" value="SRCR-like domain"/>
    <property type="match status" value="2"/>
</dbReference>
<dbReference type="InterPro" id="IPR001190">
    <property type="entry name" value="SRCR"/>
</dbReference>
<dbReference type="PANTHER" id="PTHR48071">
    <property type="entry name" value="SRCR DOMAIN-CONTAINING PROTEIN"/>
    <property type="match status" value="1"/>
</dbReference>
<dbReference type="PANTHER" id="PTHR48071:SF28">
    <property type="entry name" value="SRCR DOMAIN-CONTAINING PROTEIN"/>
    <property type="match status" value="1"/>
</dbReference>
<evidence type="ECO:0000313" key="5">
    <source>
        <dbReference type="Proteomes" id="UP001347796"/>
    </source>
</evidence>
<dbReference type="EMBL" id="JAZGQO010000021">
    <property type="protein sequence ID" value="KAK6166321.1"/>
    <property type="molecule type" value="Genomic_DNA"/>
</dbReference>
<evidence type="ECO:0000313" key="4">
    <source>
        <dbReference type="EMBL" id="KAK6166321.1"/>
    </source>
</evidence>
<proteinExistence type="predicted"/>
<dbReference type="SMART" id="SM00202">
    <property type="entry name" value="SR"/>
    <property type="match status" value="2"/>
</dbReference>
<dbReference type="Pfam" id="PF00530">
    <property type="entry name" value="SRCR"/>
    <property type="match status" value="2"/>
</dbReference>
<accession>A0AAN8G1Z4</accession>
<feature type="domain" description="SRCR" evidence="3">
    <location>
        <begin position="572"/>
        <end position="669"/>
    </location>
</feature>
<dbReference type="Proteomes" id="UP001347796">
    <property type="component" value="Unassembled WGS sequence"/>
</dbReference>
<dbReference type="PROSITE" id="PS50287">
    <property type="entry name" value="SRCR_2"/>
    <property type="match status" value="2"/>
</dbReference>
<organism evidence="4 5">
    <name type="scientific">Patella caerulea</name>
    <name type="common">Rayed Mediterranean limpet</name>
    <dbReference type="NCBI Taxonomy" id="87958"/>
    <lineage>
        <taxon>Eukaryota</taxon>
        <taxon>Metazoa</taxon>
        <taxon>Spiralia</taxon>
        <taxon>Lophotrochozoa</taxon>
        <taxon>Mollusca</taxon>
        <taxon>Gastropoda</taxon>
        <taxon>Patellogastropoda</taxon>
        <taxon>Patelloidea</taxon>
        <taxon>Patellidae</taxon>
        <taxon>Patella</taxon>
    </lineage>
</organism>
<dbReference type="GO" id="GO:0016020">
    <property type="term" value="C:membrane"/>
    <property type="evidence" value="ECO:0007669"/>
    <property type="project" value="InterPro"/>
</dbReference>
<evidence type="ECO:0000256" key="1">
    <source>
        <dbReference type="ARBA" id="ARBA00023157"/>
    </source>
</evidence>
<dbReference type="InterPro" id="IPR036772">
    <property type="entry name" value="SRCR-like_dom_sf"/>
</dbReference>
<protein>
    <recommendedName>
        <fullName evidence="3">SRCR domain-containing protein</fullName>
    </recommendedName>
</protein>
<feature type="disulfide bond" evidence="2">
    <location>
        <begin position="743"/>
        <end position="753"/>
    </location>
</feature>
<dbReference type="AlphaFoldDB" id="A0AAN8G1Z4"/>
<keyword evidence="1 2" id="KW-1015">Disulfide bond</keyword>
<keyword evidence="5" id="KW-1185">Reference proteome</keyword>
<evidence type="ECO:0000259" key="3">
    <source>
        <dbReference type="PROSITE" id="PS50287"/>
    </source>
</evidence>
<feature type="domain" description="SRCR" evidence="3">
    <location>
        <begin position="672"/>
        <end position="774"/>
    </location>
</feature>
<comment type="caution">
    <text evidence="4">The sequence shown here is derived from an EMBL/GenBank/DDBJ whole genome shotgun (WGS) entry which is preliminary data.</text>
</comment>
<sequence>MESLWKLLNVYFLCGFVLSTVVFGQVRKTAPDLLLIKTDEASVMSSMLRVVDQKFDTLSTRITSLEQAVNNLQFYSLRQFKIINTNLQSVNSFIHGVHGQMTQLDSDSRAVKIALDILDQDMTDYTESNKEYLEDLSKTMTQIDSSLHDKTNDIKQSLSIMEENIVNKIISKLTPNVTTTQQPTTTPTPTDIPCQVNITHLENHIDRRFVELKQYTQQQIASNINNISNIFAIAEAKQELYKHTLGNEKNPTVNKLDSLPEENFIRDGERKLEGSLIENEKLFNALSNMTANIVQAVSYFRHTGSLFEAIITNTDSIAVDQTQIRQELTELKAGLQGQNFTDSGLFNDNELKPSININHTKNEMCSLSFKEMQNALVKSRNETKFLDVVARLVLNTSVSLTNTLVGLQDEVFRLNEIGVKLSEANVNKVTYDPTRILQDILNHTKLTHNIARIIASNTGWMPHTFHRVGAVGEQLNKSLEITQNLYGDFSNVFDIQIGSKRGTEHNKAQTVMESVLNHRAQTDSREYDILREDNVTSLPSSPLLNLIFDTNKELKRIMPALTRLIAEPEPLFTLMNGHVENEGRLEVYHKGQWGTLCGHNLDNAEASIICRSLGYFGGVAAEKGSFGPGKGGFWGYNKTCIRNQRCPIVNERIEFVHCKHANDLGIVCDHMLRLIDMDGFISRSRGRVQLYHKGRWRPVCSHGWKESEVRTTCRQLGYRDGRLINGGEVKRGNDNLFVSNIICEKEANILHSCNSGSWTMNKCKGYLPVALYCQ</sequence>
<gene>
    <name evidence="4" type="ORF">SNE40_023046</name>
</gene>
<comment type="caution">
    <text evidence="2">Lacks conserved residue(s) required for the propagation of feature annotation.</text>
</comment>